<keyword evidence="7" id="KW-1185">Reference proteome</keyword>
<dbReference type="SMART" id="SM01134">
    <property type="entry name" value="DeoRC"/>
    <property type="match status" value="1"/>
</dbReference>
<dbReference type="Pfam" id="PF00455">
    <property type="entry name" value="DeoRC"/>
    <property type="match status" value="1"/>
</dbReference>
<dbReference type="PANTHER" id="PTHR30363">
    <property type="entry name" value="HTH-TYPE TRANSCRIPTIONAL REGULATOR SRLR-RELATED"/>
    <property type="match status" value="1"/>
</dbReference>
<name>A0A1D8UX69_9PROT</name>
<protein>
    <submittedName>
        <fullName evidence="6">DeoR family transcriptional regulator</fullName>
    </submittedName>
</protein>
<dbReference type="PROSITE" id="PS51000">
    <property type="entry name" value="HTH_DEOR_2"/>
    <property type="match status" value="1"/>
</dbReference>
<dbReference type="SUPFAM" id="SSF100950">
    <property type="entry name" value="NagB/RpiA/CoA transferase-like"/>
    <property type="match status" value="1"/>
</dbReference>
<dbReference type="GO" id="GO:0003677">
    <property type="term" value="F:DNA binding"/>
    <property type="evidence" value="ECO:0007669"/>
    <property type="project" value="UniProtKB-KW"/>
</dbReference>
<dbReference type="SMART" id="SM00420">
    <property type="entry name" value="HTH_DEOR"/>
    <property type="match status" value="1"/>
</dbReference>
<reference evidence="6 7" key="1">
    <citation type="journal article" date="2016" name="Microb. Cell Fact.">
        <title>Dissection of exopolysaccharide biosynthesis in Kozakia baliensis.</title>
        <authorList>
            <person name="Brandt J.U."/>
            <person name="Jakob F."/>
            <person name="Behr J."/>
            <person name="Geissler A.J."/>
            <person name="Vogel R.F."/>
        </authorList>
    </citation>
    <scope>NUCLEOTIDE SEQUENCE [LARGE SCALE GENOMIC DNA]</scope>
    <source>
        <strain evidence="6 7">DSM 14400</strain>
    </source>
</reference>
<dbReference type="PANTHER" id="PTHR30363:SF4">
    <property type="entry name" value="GLYCEROL-3-PHOSPHATE REGULON REPRESSOR"/>
    <property type="match status" value="1"/>
</dbReference>
<dbReference type="Gene3D" id="1.10.10.10">
    <property type="entry name" value="Winged helix-like DNA-binding domain superfamily/Winged helix DNA-binding domain"/>
    <property type="match status" value="1"/>
</dbReference>
<dbReference type="AlphaFoldDB" id="A0A1D8UX69"/>
<dbReference type="InterPro" id="IPR037171">
    <property type="entry name" value="NagB/RpiA_transferase-like"/>
</dbReference>
<gene>
    <name evidence="6" type="ORF">A0U89_03570</name>
</gene>
<dbReference type="KEGG" id="kba:A0U89_03570"/>
<dbReference type="OrthoDB" id="9814815at2"/>
<dbReference type="Proteomes" id="UP000179145">
    <property type="component" value="Chromosome"/>
</dbReference>
<evidence type="ECO:0000256" key="4">
    <source>
        <dbReference type="ARBA" id="ARBA00023163"/>
    </source>
</evidence>
<sequence length="258" mass="28043">MSDHPISTPRRRQIVTLVHARGYMSNEDLAQQLGVAVQTIRRDVNVLADQGHLARHHGGASPPSTVENIAYDERQILNPRAKDAIGRCAAALVPNRSSLFINIGTTTESFARALGEHRDLRIITNNLHVAATLSGRADFRTVIAGGTIRPQDGGIIGAGAIESLSAFRAEFGIIGISGIEEDGTLLDFDLDEIQCARTIIRHSRRVMLLADHTKFSRHPMGRVGDLSDIDDFITDRTPSADFQARMAAANVTLHIAKS</sequence>
<dbReference type="InterPro" id="IPR018356">
    <property type="entry name" value="Tscrpt_reg_HTH_DeoR_CS"/>
</dbReference>
<dbReference type="Gene3D" id="3.30.750.70">
    <property type="entry name" value="4-hydroxybutyrate coenzyme like domains"/>
    <property type="match status" value="1"/>
</dbReference>
<dbReference type="InterPro" id="IPR014036">
    <property type="entry name" value="DeoR-like_C"/>
</dbReference>
<dbReference type="eggNOG" id="COG1349">
    <property type="taxonomic scope" value="Bacteria"/>
</dbReference>
<dbReference type="SUPFAM" id="SSF46785">
    <property type="entry name" value="Winged helix' DNA-binding domain"/>
    <property type="match status" value="1"/>
</dbReference>
<dbReference type="InterPro" id="IPR001034">
    <property type="entry name" value="DeoR_HTH"/>
</dbReference>
<dbReference type="PROSITE" id="PS00894">
    <property type="entry name" value="HTH_DEOR_1"/>
    <property type="match status" value="1"/>
</dbReference>
<dbReference type="RefSeq" id="WP_070403602.1">
    <property type="nucleotide sequence ID" value="NZ_BJVW01000002.1"/>
</dbReference>
<organism evidence="6 7">
    <name type="scientific">Kozakia baliensis</name>
    <dbReference type="NCBI Taxonomy" id="153496"/>
    <lineage>
        <taxon>Bacteria</taxon>
        <taxon>Pseudomonadati</taxon>
        <taxon>Pseudomonadota</taxon>
        <taxon>Alphaproteobacteria</taxon>
        <taxon>Acetobacterales</taxon>
        <taxon>Acetobacteraceae</taxon>
        <taxon>Kozakia</taxon>
    </lineage>
</organism>
<evidence type="ECO:0000259" key="5">
    <source>
        <dbReference type="PROSITE" id="PS51000"/>
    </source>
</evidence>
<evidence type="ECO:0000256" key="2">
    <source>
        <dbReference type="ARBA" id="ARBA00023015"/>
    </source>
</evidence>
<evidence type="ECO:0000256" key="3">
    <source>
        <dbReference type="ARBA" id="ARBA00023125"/>
    </source>
</evidence>
<dbReference type="Pfam" id="PF08220">
    <property type="entry name" value="HTH_DeoR"/>
    <property type="match status" value="1"/>
</dbReference>
<accession>A0A1D8UX69</accession>
<keyword evidence="4" id="KW-0804">Transcription</keyword>
<dbReference type="EMBL" id="CP014674">
    <property type="protein sequence ID" value="AOX18097.1"/>
    <property type="molecule type" value="Genomic_DNA"/>
</dbReference>
<keyword evidence="3" id="KW-0238">DNA-binding</keyword>
<keyword evidence="1" id="KW-0678">Repressor</keyword>
<evidence type="ECO:0000313" key="6">
    <source>
        <dbReference type="EMBL" id="AOX18097.1"/>
    </source>
</evidence>
<proteinExistence type="predicted"/>
<evidence type="ECO:0000256" key="1">
    <source>
        <dbReference type="ARBA" id="ARBA00022491"/>
    </source>
</evidence>
<dbReference type="InterPro" id="IPR036388">
    <property type="entry name" value="WH-like_DNA-bd_sf"/>
</dbReference>
<keyword evidence="2" id="KW-0805">Transcription regulation</keyword>
<evidence type="ECO:0000313" key="7">
    <source>
        <dbReference type="Proteomes" id="UP000179145"/>
    </source>
</evidence>
<feature type="domain" description="HTH deoR-type" evidence="5">
    <location>
        <begin position="7"/>
        <end position="62"/>
    </location>
</feature>
<dbReference type="InterPro" id="IPR036390">
    <property type="entry name" value="WH_DNA-bd_sf"/>
</dbReference>
<dbReference type="GO" id="GO:0003700">
    <property type="term" value="F:DNA-binding transcription factor activity"/>
    <property type="evidence" value="ECO:0007669"/>
    <property type="project" value="InterPro"/>
</dbReference>
<dbReference type="InterPro" id="IPR050313">
    <property type="entry name" value="Carb_Metab_HTH_regulators"/>
</dbReference>
<dbReference type="PRINTS" id="PR00037">
    <property type="entry name" value="HTHLACR"/>
</dbReference>
<dbReference type="STRING" id="153496.A0U89_03570"/>